<reference evidence="7" key="1">
    <citation type="journal article" date="2017" name="Front. Plant Sci.">
        <title>Climate Clever Clovers: New Paradigm to Reduce the Environmental Footprint of Ruminants by Breeding Low Methanogenic Forages Utilizing Haplotype Variation.</title>
        <authorList>
            <person name="Kaur P."/>
            <person name="Appels R."/>
            <person name="Bayer P.E."/>
            <person name="Keeble-Gagnere G."/>
            <person name="Wang J."/>
            <person name="Hirakawa H."/>
            <person name="Shirasawa K."/>
            <person name="Vercoe P."/>
            <person name="Stefanova K."/>
            <person name="Durmic Z."/>
            <person name="Nichols P."/>
            <person name="Revell C."/>
            <person name="Isobe S.N."/>
            <person name="Edwards D."/>
            <person name="Erskine W."/>
        </authorList>
    </citation>
    <scope>NUCLEOTIDE SEQUENCE [LARGE SCALE GENOMIC DNA]</scope>
    <source>
        <strain evidence="7">cv. Daliak</strain>
    </source>
</reference>
<dbReference type="GO" id="GO:0008234">
    <property type="term" value="F:cysteine-type peptidase activity"/>
    <property type="evidence" value="ECO:0007669"/>
    <property type="project" value="InterPro"/>
</dbReference>
<sequence>MTLNMLQIGGVIYGVGSEDEGGWFGNNISNVLGNGKEIRFWKEKWLRTSSLHIMFSTLISNSGQQNGTISAMGSWDNDTWVQQHFSMFGKFAKASPSRKLVVRGKLHNTDGDTVHGKKLPPGYVKVTVEVALVEDAPLPIPVEDGDVSTIGRAIGTIVAWPFNLIEFVGECGKINHKLQKKDKKMQRSAESVASPSKTRKKMKNQETPPKVGDSNVSKNLEFLQTYVTHMWAAESVLEVSMGENVFGEEFSEHVHAEHLNEVLKHEWLNASVINIYGRYLYDKFIGPGGLTNKLSFLSPHESHDDVKGKWKDVHWALLVIDPDAGIIYFLDPMDIDSSRYLICKNRFENSSQFKIKWIRIKCPQQTNTTDCGYFVSRFMKEIVMQYPKKITDNYFDEYNGTYSKDKLDEMKDDWAEYMFTNVIPGGSWIK</sequence>
<comment type="similarity">
    <text evidence="1">Belongs to the peptidase C48 family.</text>
</comment>
<keyword evidence="3" id="KW-0378">Hydrolase</keyword>
<dbReference type="SUPFAM" id="SSF54001">
    <property type="entry name" value="Cysteine proteinases"/>
    <property type="match status" value="1"/>
</dbReference>
<keyword evidence="2" id="KW-0645">Protease</keyword>
<dbReference type="InterPro" id="IPR058352">
    <property type="entry name" value="DUF8039"/>
</dbReference>
<dbReference type="InterPro" id="IPR003653">
    <property type="entry name" value="Peptidase_C48_C"/>
</dbReference>
<protein>
    <recommendedName>
        <fullName evidence="5">Ubiquitin-like protease family profile domain-containing protein</fullName>
    </recommendedName>
</protein>
<gene>
    <name evidence="6" type="ORF">TSUD_378720</name>
</gene>
<evidence type="ECO:0000313" key="6">
    <source>
        <dbReference type="EMBL" id="GAU38996.1"/>
    </source>
</evidence>
<evidence type="ECO:0000256" key="3">
    <source>
        <dbReference type="ARBA" id="ARBA00022801"/>
    </source>
</evidence>
<dbReference type="PROSITE" id="PS50600">
    <property type="entry name" value="ULP_PROTEASE"/>
    <property type="match status" value="1"/>
</dbReference>
<keyword evidence="7" id="KW-1185">Reference proteome</keyword>
<dbReference type="AlphaFoldDB" id="A0A2Z6N569"/>
<dbReference type="PANTHER" id="PTHR33018:SF31">
    <property type="entry name" value="TRANSPOSASE, PTTA_EN_SPM, PLANT"/>
    <property type="match status" value="1"/>
</dbReference>
<dbReference type="OrthoDB" id="1436784at2759"/>
<organism evidence="6 7">
    <name type="scientific">Trifolium subterraneum</name>
    <name type="common">Subterranean clover</name>
    <dbReference type="NCBI Taxonomy" id="3900"/>
    <lineage>
        <taxon>Eukaryota</taxon>
        <taxon>Viridiplantae</taxon>
        <taxon>Streptophyta</taxon>
        <taxon>Embryophyta</taxon>
        <taxon>Tracheophyta</taxon>
        <taxon>Spermatophyta</taxon>
        <taxon>Magnoliopsida</taxon>
        <taxon>eudicotyledons</taxon>
        <taxon>Gunneridae</taxon>
        <taxon>Pentapetalae</taxon>
        <taxon>rosids</taxon>
        <taxon>fabids</taxon>
        <taxon>Fabales</taxon>
        <taxon>Fabaceae</taxon>
        <taxon>Papilionoideae</taxon>
        <taxon>50 kb inversion clade</taxon>
        <taxon>NPAAA clade</taxon>
        <taxon>Hologalegina</taxon>
        <taxon>IRL clade</taxon>
        <taxon>Trifolieae</taxon>
        <taxon>Trifolium</taxon>
    </lineage>
</organism>
<dbReference type="Pfam" id="PF02902">
    <property type="entry name" value="Peptidase_C48"/>
    <property type="match status" value="1"/>
</dbReference>
<evidence type="ECO:0000256" key="4">
    <source>
        <dbReference type="SAM" id="MobiDB-lite"/>
    </source>
</evidence>
<dbReference type="Proteomes" id="UP000242715">
    <property type="component" value="Unassembled WGS sequence"/>
</dbReference>
<accession>A0A2Z6N569</accession>
<dbReference type="InterPro" id="IPR038765">
    <property type="entry name" value="Papain-like_cys_pep_sf"/>
</dbReference>
<dbReference type="Gene3D" id="3.40.395.10">
    <property type="entry name" value="Adenoviral Proteinase, Chain A"/>
    <property type="match status" value="1"/>
</dbReference>
<proteinExistence type="inferred from homology"/>
<evidence type="ECO:0000256" key="2">
    <source>
        <dbReference type="ARBA" id="ARBA00022670"/>
    </source>
</evidence>
<dbReference type="PANTHER" id="PTHR33018">
    <property type="entry name" value="OS10G0338966 PROTEIN-RELATED"/>
    <property type="match status" value="1"/>
</dbReference>
<name>A0A2Z6N569_TRISU</name>
<evidence type="ECO:0000256" key="1">
    <source>
        <dbReference type="ARBA" id="ARBA00005234"/>
    </source>
</evidence>
<dbReference type="Pfam" id="PF26133">
    <property type="entry name" value="DUF8039"/>
    <property type="match status" value="1"/>
</dbReference>
<feature type="region of interest" description="Disordered" evidence="4">
    <location>
        <begin position="178"/>
        <end position="215"/>
    </location>
</feature>
<dbReference type="EMBL" id="DF973740">
    <property type="protein sequence ID" value="GAU38996.1"/>
    <property type="molecule type" value="Genomic_DNA"/>
</dbReference>
<feature type="domain" description="Ubiquitin-like protease family profile" evidence="5">
    <location>
        <begin position="192"/>
        <end position="382"/>
    </location>
</feature>
<evidence type="ECO:0000313" key="7">
    <source>
        <dbReference type="Proteomes" id="UP000242715"/>
    </source>
</evidence>
<evidence type="ECO:0000259" key="5">
    <source>
        <dbReference type="PROSITE" id="PS50600"/>
    </source>
</evidence>
<dbReference type="GO" id="GO:0006508">
    <property type="term" value="P:proteolysis"/>
    <property type="evidence" value="ECO:0007669"/>
    <property type="project" value="UniProtKB-KW"/>
</dbReference>